<evidence type="ECO:0000256" key="1">
    <source>
        <dbReference type="SAM" id="MobiDB-lite"/>
    </source>
</evidence>
<dbReference type="Proteomes" id="UP001363151">
    <property type="component" value="Unassembled WGS sequence"/>
</dbReference>
<name>A0ABR1FMB8_AURAN</name>
<comment type="caution">
    <text evidence="3">The sequence shown here is derived from an EMBL/GenBank/DDBJ whole genome shotgun (WGS) entry which is preliminary data.</text>
</comment>
<protein>
    <submittedName>
        <fullName evidence="3">Uncharacterized protein</fullName>
    </submittedName>
</protein>
<accession>A0ABR1FMB8</accession>
<dbReference type="EMBL" id="JBBJCI010000360">
    <property type="protein sequence ID" value="KAK7233422.1"/>
    <property type="molecule type" value="Genomic_DNA"/>
</dbReference>
<feature type="chain" id="PRO_5045437728" evidence="2">
    <location>
        <begin position="20"/>
        <end position="110"/>
    </location>
</feature>
<evidence type="ECO:0000256" key="2">
    <source>
        <dbReference type="SAM" id="SignalP"/>
    </source>
</evidence>
<keyword evidence="2" id="KW-0732">Signal</keyword>
<feature type="compositionally biased region" description="Low complexity" evidence="1">
    <location>
        <begin position="50"/>
        <end position="62"/>
    </location>
</feature>
<keyword evidence="4" id="KW-1185">Reference proteome</keyword>
<feature type="region of interest" description="Disordered" evidence="1">
    <location>
        <begin position="32"/>
        <end position="65"/>
    </location>
</feature>
<gene>
    <name evidence="3" type="ORF">SO694_00105053</name>
</gene>
<organism evidence="3 4">
    <name type="scientific">Aureococcus anophagefferens</name>
    <name type="common">Harmful bloom alga</name>
    <dbReference type="NCBI Taxonomy" id="44056"/>
    <lineage>
        <taxon>Eukaryota</taxon>
        <taxon>Sar</taxon>
        <taxon>Stramenopiles</taxon>
        <taxon>Ochrophyta</taxon>
        <taxon>Pelagophyceae</taxon>
        <taxon>Pelagomonadales</taxon>
        <taxon>Pelagomonadaceae</taxon>
        <taxon>Aureococcus</taxon>
    </lineage>
</organism>
<reference evidence="3 4" key="1">
    <citation type="submission" date="2024-03" db="EMBL/GenBank/DDBJ databases">
        <title>Aureococcus anophagefferens CCMP1851 and Kratosvirus quantuckense: Draft genome of a second virus-susceptible host strain in the model system.</title>
        <authorList>
            <person name="Chase E."/>
            <person name="Truchon A.R."/>
            <person name="Schepens W."/>
            <person name="Wilhelm S.W."/>
        </authorList>
    </citation>
    <scope>NUCLEOTIDE SEQUENCE [LARGE SCALE GENOMIC DNA]</scope>
    <source>
        <strain evidence="3 4">CCMP1851</strain>
    </source>
</reference>
<sequence length="110" mass="11540">MVLLFLVGLLSRRLERVNANVSRLLKATIMNGTRPADAPAAPSPSPATPASPHAGGAASPVPESLARELVNGHVTMLKKTLSNESLRSSLSADDFASLQYMLGDEDGVNM</sequence>
<evidence type="ECO:0000313" key="3">
    <source>
        <dbReference type="EMBL" id="KAK7233422.1"/>
    </source>
</evidence>
<evidence type="ECO:0000313" key="4">
    <source>
        <dbReference type="Proteomes" id="UP001363151"/>
    </source>
</evidence>
<proteinExistence type="predicted"/>
<feature type="signal peptide" evidence="2">
    <location>
        <begin position="1"/>
        <end position="19"/>
    </location>
</feature>